<protein>
    <submittedName>
        <fullName evidence="8">S8 family serine peptidase</fullName>
    </submittedName>
</protein>
<organism evidence="8 9">
    <name type="scientific">Dysosmobacter acutus</name>
    <dbReference type="NCBI Taxonomy" id="2841504"/>
    <lineage>
        <taxon>Bacteria</taxon>
        <taxon>Bacillati</taxon>
        <taxon>Bacillota</taxon>
        <taxon>Clostridia</taxon>
        <taxon>Eubacteriales</taxon>
        <taxon>Oscillospiraceae</taxon>
        <taxon>Dysosmobacter</taxon>
    </lineage>
</organism>
<evidence type="ECO:0000256" key="6">
    <source>
        <dbReference type="SAM" id="SignalP"/>
    </source>
</evidence>
<dbReference type="InterPro" id="IPR000209">
    <property type="entry name" value="Peptidase_S8/S53_dom"/>
</dbReference>
<dbReference type="PROSITE" id="PS51892">
    <property type="entry name" value="SUBTILASE"/>
    <property type="match status" value="1"/>
</dbReference>
<sequence>MIHKKIRAGMALVLSLCMVIPNAYALSGDESTDLEYDGYIVKLKDEIPQQSLYVLGGGDSSSESGLIVVDSLEEARDIPEELVEYIEPNYLVELFAENEAEDEPADGDSLSDNSVVPNDPYYADYQWNLQTINAYEAYRQNLTGSGVKVGFVDSGINIEHEDVNDNNISGANFNQDELAYYQDTYGHGTFAAGIVAAQTNNSRGIAGIAPDVELHAYRIFSSKTTTTDAVVAAIEQAVQDGCQVINLSLGTSNSSTALRDAVAEAVASGAVVVAAVGNGGNAVTQYPAAYPGVIGVGSVDIGLEVSSFSQRNTSVDFTAPGDGVASLSNTDNSGYKLDITASSNRGTSFAAPVITGMAALALGYDKDITADGVFTLLQASAVDKGAEGYDTSYGYGVVDVAMFVEELTRDYTISYQLDDGTLPEGAVSTYNVKSDTVTLPAPEKADYQFAGWYVDEDCTGDPVTEIPAGSVGDLTLYAGWQTDLSTAVASVYVDGYAASLQEDGTFLAYFPYGADLSAVIADNIVVTPMTSTSTAGYPQRSEADSTIWQFTIRSAAPVVEKTYTIRLSTFPLHVKADAAGQKGTAAPASLDGTRSAVSYEVQDVSAWFQYGEGGLPEEFAALAEMTDGTGTLNLEGNQLTYTPAAEDAGKIVTLTVRGSTGNVSTPDAVTVAITVAPLPTSNAVLITKTETFDPYTQETAEFMLTMYDNSVTAVKVGEIALSPEQYRTGSVSIDGSAALILTQDGVSALADGEYTVTISFDKSAPVVGKLTVARSEISCTAAYRAASMTLTDNIALNYKATVVVPEDVVIPYTVGSLFWTTEPQSYTVEDDPQLQIEKDGVNSDLYRYEDNTGYHVFTYDDIPAKQMNDTIYSVVYVLIDGRYFYSDPLEYSVAKCAMAVLNAAGYSAEFKTLAVDMLNYGAAAQSYFGYRTDNLANGSLTSAQKALGTSKNVSLTDGKTKYGTDSEEVKFSSVSLTLESAVWLNYKVSVAQRDGAVIDSVVLLYDDEFSGVTDWETRREANELKTAAMTLDGAIYSGSIQDVVAKELRKPYYAQVRVGYRNTENNTVTYAYSSVLKFAISDFAYAARQQGSSALKPLSEALMRYGDAAAAYFNSLH</sequence>
<dbReference type="PROSITE" id="PS00136">
    <property type="entry name" value="SUBTILASE_ASP"/>
    <property type="match status" value="1"/>
</dbReference>
<dbReference type="Proteomes" id="UP000787672">
    <property type="component" value="Unassembled WGS sequence"/>
</dbReference>
<evidence type="ECO:0000256" key="4">
    <source>
        <dbReference type="ARBA" id="ARBA00022825"/>
    </source>
</evidence>
<dbReference type="PROSITE" id="PS00138">
    <property type="entry name" value="SUBTILASE_SER"/>
    <property type="match status" value="1"/>
</dbReference>
<gene>
    <name evidence="8" type="ORF">KQI82_10835</name>
</gene>
<dbReference type="InterPro" id="IPR023828">
    <property type="entry name" value="Peptidase_S8_Ser-AS"/>
</dbReference>
<keyword evidence="6" id="KW-0732">Signal</keyword>
<keyword evidence="2 5" id="KW-0645">Protease</keyword>
<keyword evidence="9" id="KW-1185">Reference proteome</keyword>
<feature type="chain" id="PRO_5045875819" evidence="6">
    <location>
        <begin position="26"/>
        <end position="1117"/>
    </location>
</feature>
<feature type="active site" description="Charge relay system" evidence="5">
    <location>
        <position position="348"/>
    </location>
</feature>
<comment type="similarity">
    <text evidence="1 5">Belongs to the peptidase S8 family.</text>
</comment>
<feature type="signal peptide" evidence="6">
    <location>
        <begin position="1"/>
        <end position="25"/>
    </location>
</feature>
<dbReference type="NCBIfam" id="TIGR02543">
    <property type="entry name" value="List_Bact_rpt"/>
    <property type="match status" value="1"/>
</dbReference>
<reference evidence="8 9" key="1">
    <citation type="submission" date="2021-06" db="EMBL/GenBank/DDBJ databases">
        <authorList>
            <person name="Sun Q."/>
            <person name="Li D."/>
        </authorList>
    </citation>
    <scope>NUCLEOTIDE SEQUENCE [LARGE SCALE GENOMIC DNA]</scope>
    <source>
        <strain evidence="8 9">MSJ-2</strain>
    </source>
</reference>
<feature type="domain" description="Peptidase S8/S53" evidence="7">
    <location>
        <begin position="144"/>
        <end position="396"/>
    </location>
</feature>
<evidence type="ECO:0000256" key="5">
    <source>
        <dbReference type="PROSITE-ProRule" id="PRU01240"/>
    </source>
</evidence>
<dbReference type="PANTHER" id="PTHR43806:SF11">
    <property type="entry name" value="CEREVISIN-RELATED"/>
    <property type="match status" value="1"/>
</dbReference>
<feature type="active site" description="Charge relay system" evidence="5">
    <location>
        <position position="187"/>
    </location>
</feature>
<evidence type="ECO:0000256" key="3">
    <source>
        <dbReference type="ARBA" id="ARBA00022801"/>
    </source>
</evidence>
<accession>A0ABS6FBD4</accession>
<dbReference type="Pfam" id="PF09479">
    <property type="entry name" value="Flg_new"/>
    <property type="match status" value="1"/>
</dbReference>
<dbReference type="InterPro" id="IPR023827">
    <property type="entry name" value="Peptidase_S8_Asp-AS"/>
</dbReference>
<evidence type="ECO:0000259" key="7">
    <source>
        <dbReference type="Pfam" id="PF00082"/>
    </source>
</evidence>
<dbReference type="InterPro" id="IPR013378">
    <property type="entry name" value="InlB-like_B-rpt"/>
</dbReference>
<feature type="active site" description="Charge relay system" evidence="5">
    <location>
        <position position="153"/>
    </location>
</feature>
<dbReference type="RefSeq" id="WP_216632770.1">
    <property type="nucleotide sequence ID" value="NZ_JAHLQN010000001.1"/>
</dbReference>
<evidence type="ECO:0000256" key="2">
    <source>
        <dbReference type="ARBA" id="ARBA00022670"/>
    </source>
</evidence>
<keyword evidence="4 5" id="KW-0720">Serine protease</keyword>
<dbReference type="EMBL" id="JAHLQN010000001">
    <property type="protein sequence ID" value="MBU5627403.1"/>
    <property type="molecule type" value="Genomic_DNA"/>
</dbReference>
<evidence type="ECO:0000256" key="1">
    <source>
        <dbReference type="ARBA" id="ARBA00011073"/>
    </source>
</evidence>
<dbReference type="InterPro" id="IPR050131">
    <property type="entry name" value="Peptidase_S8_subtilisin-like"/>
</dbReference>
<keyword evidence="3 5" id="KW-0378">Hydrolase</keyword>
<name>A0ABS6FBD4_9FIRM</name>
<comment type="caution">
    <text evidence="8">The sequence shown here is derived from an EMBL/GenBank/DDBJ whole genome shotgun (WGS) entry which is preliminary data.</text>
</comment>
<evidence type="ECO:0000313" key="8">
    <source>
        <dbReference type="EMBL" id="MBU5627403.1"/>
    </source>
</evidence>
<dbReference type="Pfam" id="PF00082">
    <property type="entry name" value="Peptidase_S8"/>
    <property type="match status" value="1"/>
</dbReference>
<evidence type="ECO:0000313" key="9">
    <source>
        <dbReference type="Proteomes" id="UP000787672"/>
    </source>
</evidence>
<dbReference type="PANTHER" id="PTHR43806">
    <property type="entry name" value="PEPTIDASE S8"/>
    <property type="match status" value="1"/>
</dbReference>
<proteinExistence type="inferred from homology"/>